<keyword evidence="8" id="KW-1133">Transmembrane helix</keyword>
<evidence type="ECO:0000256" key="2">
    <source>
        <dbReference type="ARBA" id="ARBA00022448"/>
    </source>
</evidence>
<dbReference type="InterPro" id="IPR051829">
    <property type="entry name" value="Multiheme_Cytochr_ET"/>
</dbReference>
<feature type="domain" description="Tetrahaem cytochrome" evidence="10">
    <location>
        <begin position="44"/>
        <end position="136"/>
    </location>
</feature>
<comment type="subcellular location">
    <subcellularLocation>
        <location evidence="1">Cell envelope</location>
    </subcellularLocation>
</comment>
<reference evidence="11" key="2">
    <citation type="journal article" date="2012" name="PLoS ONE">
        <title>A Deeply Branching Thermophilic Bacterium with an Ancient Acetyl-CoA Pathway Dominates a Subsurface Ecosystem.</title>
        <authorList>
            <person name="Takami H."/>
            <person name="Noguchi H."/>
            <person name="Takaki Y."/>
            <person name="Uchiyama I."/>
            <person name="Toyoda A."/>
            <person name="Nishi S."/>
            <person name="Chee G.-J."/>
            <person name="Arai W."/>
            <person name="Nunoura T."/>
            <person name="Itoh T."/>
            <person name="Hattori M."/>
            <person name="Takai K."/>
        </authorList>
    </citation>
    <scope>NUCLEOTIDE SEQUENCE</scope>
</reference>
<evidence type="ECO:0000256" key="7">
    <source>
        <dbReference type="ARBA" id="ARBA00023004"/>
    </source>
</evidence>
<dbReference type="Gene3D" id="3.90.10.10">
    <property type="entry name" value="Cytochrome C3"/>
    <property type="match status" value="1"/>
</dbReference>
<dbReference type="GO" id="GO:0030313">
    <property type="term" value="C:cell envelope"/>
    <property type="evidence" value="ECO:0007669"/>
    <property type="project" value="UniProtKB-SubCell"/>
</dbReference>
<evidence type="ECO:0000256" key="1">
    <source>
        <dbReference type="ARBA" id="ARBA00004196"/>
    </source>
</evidence>
<dbReference type="Gene3D" id="1.10.780.10">
    <property type="entry name" value="Hydroxylamine Oxidoreductase, Chain A, domain 1"/>
    <property type="match status" value="1"/>
</dbReference>
<feature type="transmembrane region" description="Helical" evidence="8">
    <location>
        <begin position="234"/>
        <end position="256"/>
    </location>
</feature>
<dbReference type="GO" id="GO:0046872">
    <property type="term" value="F:metal ion binding"/>
    <property type="evidence" value="ECO:0007669"/>
    <property type="project" value="UniProtKB-KW"/>
</dbReference>
<dbReference type="PANTHER" id="PTHR35038:SF8">
    <property type="entry name" value="C-TYPE POLYHEME CYTOCHROME OMCC"/>
    <property type="match status" value="1"/>
</dbReference>
<evidence type="ECO:0000256" key="6">
    <source>
        <dbReference type="ARBA" id="ARBA00022982"/>
    </source>
</evidence>
<reference evidence="11" key="1">
    <citation type="journal article" date="2005" name="Environ. Microbiol.">
        <title>Genetic and functional properties of uncultivated thermophilic crenarchaeotes from a subsurface gold mine as revealed by analysis of genome fragments.</title>
        <authorList>
            <person name="Nunoura T."/>
            <person name="Hirayama H."/>
            <person name="Takami H."/>
            <person name="Oida H."/>
            <person name="Nishi S."/>
            <person name="Shimamura S."/>
            <person name="Suzuki Y."/>
            <person name="Inagaki F."/>
            <person name="Takai K."/>
            <person name="Nealson K.H."/>
            <person name="Horikoshi K."/>
        </authorList>
    </citation>
    <scope>NUCLEOTIDE SEQUENCE</scope>
</reference>
<keyword evidence="6" id="KW-0249">Electron transport</keyword>
<dbReference type="Pfam" id="PF14537">
    <property type="entry name" value="Cytochrom_c3_2"/>
    <property type="match status" value="1"/>
</dbReference>
<accession>H5STX2</accession>
<evidence type="ECO:0000259" key="10">
    <source>
        <dbReference type="Pfam" id="PF14537"/>
    </source>
</evidence>
<dbReference type="PANTHER" id="PTHR35038">
    <property type="entry name" value="DISSIMILATORY SULFITE REDUCTASE SIRA"/>
    <property type="match status" value="1"/>
</dbReference>
<gene>
    <name evidence="11" type="ORF">HGMM_OP4C608</name>
</gene>
<dbReference type="GO" id="GO:0016491">
    <property type="term" value="F:oxidoreductase activity"/>
    <property type="evidence" value="ECO:0007669"/>
    <property type="project" value="TreeGrafter"/>
</dbReference>
<dbReference type="InterPro" id="IPR012286">
    <property type="entry name" value="Tetrahaem_cytochrome"/>
</dbReference>
<dbReference type="InterPro" id="IPR036280">
    <property type="entry name" value="Multihaem_cyt_sf"/>
</dbReference>
<keyword evidence="2" id="KW-0813">Transport</keyword>
<feature type="chain" id="PRO_5003597833" evidence="9">
    <location>
        <begin position="21"/>
        <end position="268"/>
    </location>
</feature>
<keyword evidence="8" id="KW-0472">Membrane</keyword>
<evidence type="ECO:0000256" key="8">
    <source>
        <dbReference type="SAM" id="Phobius"/>
    </source>
</evidence>
<protein>
    <submittedName>
        <fullName evidence="11">Hypothetical conserved protein</fullName>
    </submittedName>
</protein>
<evidence type="ECO:0000256" key="3">
    <source>
        <dbReference type="ARBA" id="ARBA00022617"/>
    </source>
</evidence>
<evidence type="ECO:0000256" key="4">
    <source>
        <dbReference type="ARBA" id="ARBA00022723"/>
    </source>
</evidence>
<dbReference type="EMBL" id="AP011803">
    <property type="protein sequence ID" value="BAL59972.1"/>
    <property type="molecule type" value="Genomic_DNA"/>
</dbReference>
<name>H5STX2_ACEAU</name>
<dbReference type="AlphaFoldDB" id="H5STX2"/>
<sequence length="268" mass="29528">MRSRAFGWIWLAIVAWPAVAQQPASCWDCHANSIDRAAFESSAHKDLACTACHADVQTIPHEQRPAQLTAQACVSCHPRQGQEYQQSVHGQARAQGIGEAARCADCHSAHAIFAKTDPRSRVFVRNLPQTCGRCHENPELSERFGIAPRRYSTYLGSYHGISIKYGGAIAANCSSCHGSHLILAASDPNSSIHPNNLPKTCGQCHPNAGENILKGRVHVEANPTVSPGVYAVRVFYTLFIGVLVGFFLLHISLDFIRWLRRHYAQRTH</sequence>
<feature type="signal peptide" evidence="9">
    <location>
        <begin position="1"/>
        <end position="20"/>
    </location>
</feature>
<keyword evidence="3" id="KW-0349">Heme</keyword>
<organism evidence="11">
    <name type="scientific">Acetithermum autotrophicum</name>
    <dbReference type="NCBI Taxonomy" id="1446466"/>
    <lineage>
        <taxon>Bacteria</taxon>
        <taxon>Candidatus Bipolaricaulota</taxon>
        <taxon>Candidatus Acetithermum</taxon>
    </lineage>
</organism>
<proteinExistence type="predicted"/>
<evidence type="ECO:0000313" key="11">
    <source>
        <dbReference type="EMBL" id="BAL59972.1"/>
    </source>
</evidence>
<keyword evidence="4" id="KW-0479">Metal-binding</keyword>
<keyword evidence="5 9" id="KW-0732">Signal</keyword>
<evidence type="ECO:0000256" key="9">
    <source>
        <dbReference type="SAM" id="SignalP"/>
    </source>
</evidence>
<dbReference type="SUPFAM" id="SSF48695">
    <property type="entry name" value="Multiheme cytochromes"/>
    <property type="match status" value="1"/>
</dbReference>
<keyword evidence="8" id="KW-0812">Transmembrane</keyword>
<evidence type="ECO:0000256" key="5">
    <source>
        <dbReference type="ARBA" id="ARBA00022729"/>
    </source>
</evidence>
<keyword evidence="7" id="KW-0408">Iron</keyword>